<sequence>MQALEFQISAVLVNPRNGASNFGSTFGNSTFKTEMNSRRLCGGLNPERGTSPAVIGTDRRPNLKETVATVLLVKSQSSGRRKRR</sequence>
<proteinExistence type="predicted"/>
<evidence type="ECO:0000313" key="1">
    <source>
        <dbReference type="EnsemblPlants" id="MELO3C031029.2.1"/>
    </source>
</evidence>
<protein>
    <submittedName>
        <fullName evidence="1">Uncharacterized protein</fullName>
    </submittedName>
</protein>
<reference evidence="1" key="1">
    <citation type="submission" date="2023-03" db="UniProtKB">
        <authorList>
            <consortium name="EnsemblPlants"/>
        </authorList>
    </citation>
    <scope>IDENTIFICATION</scope>
</reference>
<dbReference type="Gramene" id="MELO3C031029.2.1">
    <property type="protein sequence ID" value="MELO3C031029.2.1"/>
    <property type="gene ID" value="MELO3C031029.2"/>
</dbReference>
<dbReference type="EnsemblPlants" id="MELO3C031029.2.1">
    <property type="protein sequence ID" value="MELO3C031029.2.1"/>
    <property type="gene ID" value="MELO3C031029.2"/>
</dbReference>
<dbReference type="AlphaFoldDB" id="A0A9I9EAH1"/>
<name>A0A9I9EAH1_CUCME</name>
<accession>A0A9I9EAH1</accession>
<organism evidence="1">
    <name type="scientific">Cucumis melo</name>
    <name type="common">Muskmelon</name>
    <dbReference type="NCBI Taxonomy" id="3656"/>
    <lineage>
        <taxon>Eukaryota</taxon>
        <taxon>Viridiplantae</taxon>
        <taxon>Streptophyta</taxon>
        <taxon>Embryophyta</taxon>
        <taxon>Tracheophyta</taxon>
        <taxon>Spermatophyta</taxon>
        <taxon>Magnoliopsida</taxon>
        <taxon>eudicotyledons</taxon>
        <taxon>Gunneridae</taxon>
        <taxon>Pentapetalae</taxon>
        <taxon>rosids</taxon>
        <taxon>fabids</taxon>
        <taxon>Cucurbitales</taxon>
        <taxon>Cucurbitaceae</taxon>
        <taxon>Benincaseae</taxon>
        <taxon>Cucumis</taxon>
    </lineage>
</organism>